<reference evidence="1 2" key="1">
    <citation type="journal article" date="2022" name="bioRxiv">
        <title>The genome of the oomycete Peronosclerospora sorghi, a cosmopolitan pathogen of maize and sorghum, is inflated with dispersed pseudogenes.</title>
        <authorList>
            <person name="Fletcher K."/>
            <person name="Martin F."/>
            <person name="Isakeit T."/>
            <person name="Cavanaugh K."/>
            <person name="Magill C."/>
            <person name="Michelmore R."/>
        </authorList>
    </citation>
    <scope>NUCLEOTIDE SEQUENCE [LARGE SCALE GENOMIC DNA]</scope>
    <source>
        <strain evidence="1">P6</strain>
    </source>
</reference>
<comment type="caution">
    <text evidence="1">The sequence shown here is derived from an EMBL/GenBank/DDBJ whole genome shotgun (WGS) entry which is preliminary data.</text>
</comment>
<proteinExistence type="predicted"/>
<dbReference type="Proteomes" id="UP001163321">
    <property type="component" value="Chromosome 2"/>
</dbReference>
<dbReference type="EMBL" id="CM047581">
    <property type="protein sequence ID" value="KAI9916324.1"/>
    <property type="molecule type" value="Genomic_DNA"/>
</dbReference>
<organism evidence="1 2">
    <name type="scientific">Peronosclerospora sorghi</name>
    <dbReference type="NCBI Taxonomy" id="230839"/>
    <lineage>
        <taxon>Eukaryota</taxon>
        <taxon>Sar</taxon>
        <taxon>Stramenopiles</taxon>
        <taxon>Oomycota</taxon>
        <taxon>Peronosporomycetes</taxon>
        <taxon>Peronosporales</taxon>
        <taxon>Peronosporaceae</taxon>
        <taxon>Peronosclerospora</taxon>
    </lineage>
</organism>
<name>A0ACC0WE35_9STRA</name>
<gene>
    <name evidence="1" type="ORF">PsorP6_018082</name>
</gene>
<evidence type="ECO:0000313" key="2">
    <source>
        <dbReference type="Proteomes" id="UP001163321"/>
    </source>
</evidence>
<keyword evidence="2" id="KW-1185">Reference proteome</keyword>
<accession>A0ACC0WE35</accession>
<sequence length="89" mass="10043">MHNRESAIHEVHQTNASMLRNKERFAAARASSGAAASAMRAEQKIASIRLLFFQECAEDHMNQAKEQVQFIANSLKVETKRMDSGKLRI</sequence>
<protein>
    <submittedName>
        <fullName evidence="1">Uncharacterized protein</fullName>
    </submittedName>
</protein>
<evidence type="ECO:0000313" key="1">
    <source>
        <dbReference type="EMBL" id="KAI9916324.1"/>
    </source>
</evidence>